<comment type="caution">
    <text evidence="5">The sequence shown here is derived from an EMBL/GenBank/DDBJ whole genome shotgun (WGS) entry which is preliminary data.</text>
</comment>
<proteinExistence type="predicted"/>
<organism evidence="5 6">
    <name type="scientific">Chaetoceros tenuissimus</name>
    <dbReference type="NCBI Taxonomy" id="426638"/>
    <lineage>
        <taxon>Eukaryota</taxon>
        <taxon>Sar</taxon>
        <taxon>Stramenopiles</taxon>
        <taxon>Ochrophyta</taxon>
        <taxon>Bacillariophyta</taxon>
        <taxon>Coscinodiscophyceae</taxon>
        <taxon>Chaetocerotophycidae</taxon>
        <taxon>Chaetocerotales</taxon>
        <taxon>Chaetocerotaceae</taxon>
        <taxon>Chaetoceros</taxon>
    </lineage>
</organism>
<keyword evidence="1" id="KW-1015">Disulfide bond</keyword>
<dbReference type="Pfam" id="PF12999">
    <property type="entry name" value="PRKCSH-like"/>
    <property type="match status" value="1"/>
</dbReference>
<evidence type="ECO:0000256" key="3">
    <source>
        <dbReference type="SAM" id="Phobius"/>
    </source>
</evidence>
<keyword evidence="3" id="KW-1133">Transmembrane helix</keyword>
<dbReference type="InterPro" id="IPR036055">
    <property type="entry name" value="LDL_receptor-like_sf"/>
</dbReference>
<dbReference type="GO" id="GO:0006491">
    <property type="term" value="P:N-glycan processing"/>
    <property type="evidence" value="ECO:0007669"/>
    <property type="project" value="TreeGrafter"/>
</dbReference>
<protein>
    <recommendedName>
        <fullName evidence="4">Glucosidase II beta subunit N-terminal domain-containing protein</fullName>
    </recommendedName>
</protein>
<feature type="compositionally biased region" description="Basic residues" evidence="2">
    <location>
        <begin position="1"/>
        <end position="12"/>
    </location>
</feature>
<evidence type="ECO:0000259" key="4">
    <source>
        <dbReference type="Pfam" id="PF12999"/>
    </source>
</evidence>
<accession>A0AAD3H395</accession>
<dbReference type="PANTHER" id="PTHR12630">
    <property type="entry name" value="N-LINKED OLIGOSACCHARIDE PROCESSING"/>
    <property type="match status" value="1"/>
</dbReference>
<dbReference type="InterPro" id="IPR039794">
    <property type="entry name" value="Gtb1-like"/>
</dbReference>
<dbReference type="InterPro" id="IPR028146">
    <property type="entry name" value="PRKCSH_N"/>
</dbReference>
<dbReference type="PANTHER" id="PTHR12630:SF1">
    <property type="entry name" value="GLUCOSIDASE 2 SUBUNIT BETA"/>
    <property type="match status" value="1"/>
</dbReference>
<dbReference type="SUPFAM" id="SSF57424">
    <property type="entry name" value="LDL receptor-like module"/>
    <property type="match status" value="1"/>
</dbReference>
<sequence>MSQHQGKLRQRTKNNVQSNDFAKDSFNENFLPPDQSPLLRTRDRRRRRRTRDAKDVYMSYILVFCTTSIFVFLFLHWPRSNAAGRHLFQHAYHTEMGSTYHKKLRQMIHVKGQSKGEKIICKDGSTGIINDDFCDCPDGADELESAACSHILVQKRLFDCGDGTKIFLSRVKDGVLDCSNGADEVKS</sequence>
<dbReference type="AlphaFoldDB" id="A0AAD3H395"/>
<gene>
    <name evidence="5" type="ORF">CTEN210_05246</name>
</gene>
<feature type="domain" description="Glucosidase II beta subunit N-terminal" evidence="4">
    <location>
        <begin position="129"/>
        <end position="185"/>
    </location>
</feature>
<keyword evidence="6" id="KW-1185">Reference proteome</keyword>
<name>A0AAD3H395_9STRA</name>
<feature type="region of interest" description="Disordered" evidence="2">
    <location>
        <begin position="1"/>
        <end position="47"/>
    </location>
</feature>
<dbReference type="Proteomes" id="UP001054902">
    <property type="component" value="Unassembled WGS sequence"/>
</dbReference>
<keyword evidence="3" id="KW-0472">Membrane</keyword>
<evidence type="ECO:0000313" key="5">
    <source>
        <dbReference type="EMBL" id="GFH48770.1"/>
    </source>
</evidence>
<keyword evidence="3" id="KW-0812">Transmembrane</keyword>
<evidence type="ECO:0000313" key="6">
    <source>
        <dbReference type="Proteomes" id="UP001054902"/>
    </source>
</evidence>
<reference evidence="5 6" key="1">
    <citation type="journal article" date="2021" name="Sci. Rep.">
        <title>The genome of the diatom Chaetoceros tenuissimus carries an ancient integrated fragment of an extant virus.</title>
        <authorList>
            <person name="Hongo Y."/>
            <person name="Kimura K."/>
            <person name="Takaki Y."/>
            <person name="Yoshida Y."/>
            <person name="Baba S."/>
            <person name="Kobayashi G."/>
            <person name="Nagasaki K."/>
            <person name="Hano T."/>
            <person name="Tomaru Y."/>
        </authorList>
    </citation>
    <scope>NUCLEOTIDE SEQUENCE [LARGE SCALE GENOMIC DNA]</scope>
    <source>
        <strain evidence="5 6">NIES-3715</strain>
    </source>
</reference>
<dbReference type="EMBL" id="BLLK01000029">
    <property type="protein sequence ID" value="GFH48770.1"/>
    <property type="molecule type" value="Genomic_DNA"/>
</dbReference>
<evidence type="ECO:0000256" key="1">
    <source>
        <dbReference type="ARBA" id="ARBA00023157"/>
    </source>
</evidence>
<dbReference type="GO" id="GO:0017177">
    <property type="term" value="C:glucosidase II complex"/>
    <property type="evidence" value="ECO:0007669"/>
    <property type="project" value="TreeGrafter"/>
</dbReference>
<evidence type="ECO:0000256" key="2">
    <source>
        <dbReference type="SAM" id="MobiDB-lite"/>
    </source>
</evidence>
<feature type="transmembrane region" description="Helical" evidence="3">
    <location>
        <begin position="56"/>
        <end position="77"/>
    </location>
</feature>